<dbReference type="GO" id="GO:0046872">
    <property type="term" value="F:metal ion binding"/>
    <property type="evidence" value="ECO:0007669"/>
    <property type="project" value="UniProtKB-KW"/>
</dbReference>
<keyword evidence="7" id="KW-0460">Magnesium</keyword>
<keyword evidence="4" id="KW-0479">Metal-binding</keyword>
<evidence type="ECO:0000256" key="3">
    <source>
        <dbReference type="ARBA" id="ARBA00022722"/>
    </source>
</evidence>
<evidence type="ECO:0000256" key="10">
    <source>
        <dbReference type="ARBA" id="ARBA00022918"/>
    </source>
</evidence>
<keyword evidence="11" id="KW-0239">DNA-directed DNA polymerase</keyword>
<dbReference type="GO" id="GO:0016787">
    <property type="term" value="F:hydrolase activity"/>
    <property type="evidence" value="ECO:0007669"/>
    <property type="project" value="UniProtKB-KW"/>
</dbReference>
<keyword evidence="8" id="KW-0694">RNA-binding</keyword>
<name>A0A9Q3D6U0_9BASI</name>
<dbReference type="GO" id="GO:0032196">
    <property type="term" value="P:transposition"/>
    <property type="evidence" value="ECO:0007669"/>
    <property type="project" value="UniProtKB-KW"/>
</dbReference>
<feature type="compositionally biased region" description="Polar residues" evidence="15">
    <location>
        <begin position="17"/>
        <end position="46"/>
    </location>
</feature>
<dbReference type="SUPFAM" id="SSF53098">
    <property type="entry name" value="Ribonuclease H-like"/>
    <property type="match status" value="1"/>
</dbReference>
<dbReference type="PANTHER" id="PTHR42648">
    <property type="entry name" value="TRANSPOSASE, PUTATIVE-RELATED"/>
    <property type="match status" value="1"/>
</dbReference>
<dbReference type="AlphaFoldDB" id="A0A9Q3D6U0"/>
<dbReference type="GO" id="GO:0015074">
    <property type="term" value="P:DNA integration"/>
    <property type="evidence" value="ECO:0007669"/>
    <property type="project" value="UniProtKB-KW"/>
</dbReference>
<feature type="domain" description="Integrase catalytic" evidence="16">
    <location>
        <begin position="565"/>
        <end position="696"/>
    </location>
</feature>
<evidence type="ECO:0000256" key="5">
    <source>
        <dbReference type="ARBA" id="ARBA00022759"/>
    </source>
</evidence>
<comment type="catalytic activity">
    <reaction evidence="14">
        <text>DNA(n) + a 2'-deoxyribonucleoside 5'-triphosphate = DNA(n+1) + diphosphate</text>
        <dbReference type="Rhea" id="RHEA:22508"/>
        <dbReference type="Rhea" id="RHEA-COMP:17339"/>
        <dbReference type="Rhea" id="RHEA-COMP:17340"/>
        <dbReference type="ChEBI" id="CHEBI:33019"/>
        <dbReference type="ChEBI" id="CHEBI:61560"/>
        <dbReference type="ChEBI" id="CHEBI:173112"/>
        <dbReference type="EC" id="2.7.7.7"/>
    </reaction>
</comment>
<comment type="catalytic activity">
    <reaction evidence="13">
        <text>DNA(n) + a 2'-deoxyribonucleoside 5'-triphosphate = DNA(n+1) + diphosphate</text>
        <dbReference type="Rhea" id="RHEA:22508"/>
        <dbReference type="Rhea" id="RHEA-COMP:17339"/>
        <dbReference type="Rhea" id="RHEA-COMP:17340"/>
        <dbReference type="ChEBI" id="CHEBI:33019"/>
        <dbReference type="ChEBI" id="CHEBI:61560"/>
        <dbReference type="ChEBI" id="CHEBI:173112"/>
        <dbReference type="EC" id="2.7.7.49"/>
    </reaction>
</comment>
<dbReference type="Gene3D" id="3.30.420.10">
    <property type="entry name" value="Ribonuclease H-like superfamily/Ribonuclease H"/>
    <property type="match status" value="1"/>
</dbReference>
<keyword evidence="10" id="KW-0695">RNA-directed DNA polymerase</keyword>
<organism evidence="17 18">
    <name type="scientific">Austropuccinia psidii MF-1</name>
    <dbReference type="NCBI Taxonomy" id="1389203"/>
    <lineage>
        <taxon>Eukaryota</taxon>
        <taxon>Fungi</taxon>
        <taxon>Dikarya</taxon>
        <taxon>Basidiomycota</taxon>
        <taxon>Pucciniomycotina</taxon>
        <taxon>Pucciniomycetes</taxon>
        <taxon>Pucciniales</taxon>
        <taxon>Sphaerophragmiaceae</taxon>
        <taxon>Austropuccinia</taxon>
    </lineage>
</organism>
<evidence type="ECO:0000256" key="6">
    <source>
        <dbReference type="ARBA" id="ARBA00022801"/>
    </source>
</evidence>
<evidence type="ECO:0000256" key="8">
    <source>
        <dbReference type="ARBA" id="ARBA00022884"/>
    </source>
</evidence>
<dbReference type="GO" id="GO:0006310">
    <property type="term" value="P:DNA recombination"/>
    <property type="evidence" value="ECO:0007669"/>
    <property type="project" value="UniProtKB-KW"/>
</dbReference>
<comment type="caution">
    <text evidence="17">The sequence shown here is derived from an EMBL/GenBank/DDBJ whole genome shotgun (WGS) entry which is preliminary data.</text>
</comment>
<keyword evidence="5" id="KW-0255">Endonuclease</keyword>
<dbReference type="InterPro" id="IPR039537">
    <property type="entry name" value="Retrotran_Ty1/copia-like"/>
</dbReference>
<dbReference type="InterPro" id="IPR036397">
    <property type="entry name" value="RNaseH_sf"/>
</dbReference>
<keyword evidence="2" id="KW-0548">Nucleotidyltransferase</keyword>
<feature type="region of interest" description="Disordered" evidence="15">
    <location>
        <begin position="10"/>
        <end position="54"/>
    </location>
</feature>
<evidence type="ECO:0000256" key="4">
    <source>
        <dbReference type="ARBA" id="ARBA00022723"/>
    </source>
</evidence>
<keyword evidence="6" id="KW-0378">Hydrolase</keyword>
<accession>A0A9Q3D6U0</accession>
<dbReference type="GO" id="GO:0003723">
    <property type="term" value="F:RNA binding"/>
    <property type="evidence" value="ECO:0007669"/>
    <property type="project" value="UniProtKB-KW"/>
</dbReference>
<keyword evidence="3" id="KW-0540">Nuclease</keyword>
<dbReference type="EMBL" id="AVOT02013886">
    <property type="protein sequence ID" value="MBW0496890.1"/>
    <property type="molecule type" value="Genomic_DNA"/>
</dbReference>
<evidence type="ECO:0000256" key="13">
    <source>
        <dbReference type="ARBA" id="ARBA00048173"/>
    </source>
</evidence>
<evidence type="ECO:0000256" key="9">
    <source>
        <dbReference type="ARBA" id="ARBA00022908"/>
    </source>
</evidence>
<reference evidence="17" key="1">
    <citation type="submission" date="2021-03" db="EMBL/GenBank/DDBJ databases">
        <title>Draft genome sequence of rust myrtle Austropuccinia psidii MF-1, a brazilian biotype.</title>
        <authorList>
            <person name="Quecine M.C."/>
            <person name="Pachon D.M.R."/>
            <person name="Bonatelli M.L."/>
            <person name="Correr F.H."/>
            <person name="Franceschini L.M."/>
            <person name="Leite T.F."/>
            <person name="Margarido G.R.A."/>
            <person name="Almeida C.A."/>
            <person name="Ferrarezi J.A."/>
            <person name="Labate C.A."/>
        </authorList>
    </citation>
    <scope>NUCLEOTIDE SEQUENCE</scope>
    <source>
        <strain evidence="17">MF-1</strain>
    </source>
</reference>
<keyword evidence="1" id="KW-0815">Transposition</keyword>
<dbReference type="PROSITE" id="PS50994">
    <property type="entry name" value="INTEGRASE"/>
    <property type="match status" value="1"/>
</dbReference>
<keyword evidence="11" id="KW-0808">Transferase</keyword>
<evidence type="ECO:0000256" key="15">
    <source>
        <dbReference type="SAM" id="MobiDB-lite"/>
    </source>
</evidence>
<evidence type="ECO:0000256" key="2">
    <source>
        <dbReference type="ARBA" id="ARBA00022695"/>
    </source>
</evidence>
<dbReference type="GO" id="GO:0004519">
    <property type="term" value="F:endonuclease activity"/>
    <property type="evidence" value="ECO:0007669"/>
    <property type="project" value="UniProtKB-KW"/>
</dbReference>
<proteinExistence type="predicted"/>
<keyword evidence="9" id="KW-0229">DNA integration</keyword>
<dbReference type="GO" id="GO:0003964">
    <property type="term" value="F:RNA-directed DNA polymerase activity"/>
    <property type="evidence" value="ECO:0007669"/>
    <property type="project" value="UniProtKB-KW"/>
</dbReference>
<dbReference type="InterPro" id="IPR001584">
    <property type="entry name" value="Integrase_cat-core"/>
</dbReference>
<evidence type="ECO:0000313" key="18">
    <source>
        <dbReference type="Proteomes" id="UP000765509"/>
    </source>
</evidence>
<dbReference type="PANTHER" id="PTHR42648:SF11">
    <property type="entry name" value="TRANSPOSON TY4-P GAG-POL POLYPROTEIN"/>
    <property type="match status" value="1"/>
</dbReference>
<dbReference type="GO" id="GO:0003887">
    <property type="term" value="F:DNA-directed DNA polymerase activity"/>
    <property type="evidence" value="ECO:0007669"/>
    <property type="project" value="UniProtKB-KW"/>
</dbReference>
<keyword evidence="12" id="KW-0233">DNA recombination</keyword>
<evidence type="ECO:0000313" key="17">
    <source>
        <dbReference type="EMBL" id="MBW0496890.1"/>
    </source>
</evidence>
<evidence type="ECO:0000256" key="7">
    <source>
        <dbReference type="ARBA" id="ARBA00022842"/>
    </source>
</evidence>
<evidence type="ECO:0000256" key="1">
    <source>
        <dbReference type="ARBA" id="ARBA00022578"/>
    </source>
</evidence>
<keyword evidence="18" id="KW-1185">Reference proteome</keyword>
<evidence type="ECO:0000256" key="12">
    <source>
        <dbReference type="ARBA" id="ARBA00023172"/>
    </source>
</evidence>
<gene>
    <name evidence="17" type="ORF">O181_036605</name>
</gene>
<dbReference type="OrthoDB" id="7691805at2759"/>
<protein>
    <recommendedName>
        <fullName evidence="16">Integrase catalytic domain-containing protein</fullName>
    </recommendedName>
</protein>
<dbReference type="GO" id="GO:0005634">
    <property type="term" value="C:nucleus"/>
    <property type="evidence" value="ECO:0007669"/>
    <property type="project" value="UniProtKB-ARBA"/>
</dbReference>
<sequence length="696" mass="77428">MPRGYLRKLHPELYQIDNPSNSNNGKSSATKQESTMSTVKPALNTTESEHSMKNRLSKIRTTISQATALIKNEHILKLDGSNFTSWENRISIILDGFIDNPEFLHCEGPTLSSDKKICRGILIYSLPEAIQSEIIHLLPCKAIYNNLRQQYHVTTRAGQLSGLEELLNAQMQPDKAPSSFAVRLRSSASKFTQWGGNFGEDLLLGLLLQQGIQDQEMVRTVMSQLENEIANKGRNPSLATCHQKHQGNTLPAKQDEPVVFNQTSVINSPGQNKTYEANNIDPATLRAVIQGMCPNCKTTGHFAWDCWSKRTSNVPSSPMNNNSQFRAYYPIITPPTWSAARPLASRGLQQPKPADYYQPQYPTKLAALVNVCFAELGNDKDLMNLFQAEVASDDKVGGRESVCDTGATHSLTCNKEALYGFCQLTKPLPLSIATKTGNGNSFVTGIEEMVFPGLHGKNVLIKNVFYSPNAIATLISPASILKTGGKMYTQGDNLLFCNSNHIPLLTANFDAQRHSKDKSLLWYKPFGHCGMCRLQNFLKDRIGTDICKHLNNCTDCLIAKSKHWNELLPTKSPMEPMDLVTSNIMGPFNQANINSGHWALTIWDISWTYGECHIIATKADAAAVLQGVVARWEVKCGRKLKVLQINRGGEFWSQGMIYWCSMKGITHEQSLPMHHKQNGIAEHYNRSVADMGQTIL</sequence>
<evidence type="ECO:0000256" key="14">
    <source>
        <dbReference type="ARBA" id="ARBA00049244"/>
    </source>
</evidence>
<evidence type="ECO:0000256" key="11">
    <source>
        <dbReference type="ARBA" id="ARBA00022932"/>
    </source>
</evidence>
<dbReference type="Proteomes" id="UP000765509">
    <property type="component" value="Unassembled WGS sequence"/>
</dbReference>
<evidence type="ECO:0000259" key="16">
    <source>
        <dbReference type="PROSITE" id="PS50994"/>
    </source>
</evidence>
<dbReference type="InterPro" id="IPR012337">
    <property type="entry name" value="RNaseH-like_sf"/>
</dbReference>